<feature type="transmembrane region" description="Helical" evidence="2">
    <location>
        <begin position="102"/>
        <end position="123"/>
    </location>
</feature>
<sequence>MCFPTFTALGSLFLLFSFILELFLMIGQLSNRQFLNKLYYVSAWNPQQNLAYNFGLWNYCTGGSNGGVASCAHPTPAYNWAKTPNIVDLVPNLANSWMVKGLFLGLFILVFVALGFSFIFWLMSLPICCLKRRGWGYSMSTLVFINFMIMLVALILALILVLAGIREITSADNTWNAHAGNSLWIHIGATLALLASFLCYSGGVCCGGRKRNTAYDNNYNDVSTSNGRRRGCCGMGRKRNKAQVDPNYKDGTGYDNNVLPGTNQPLYAASPVFQHTPQHAQDSTMLQQPYMVSPSMGQQQLSPGISHTMQNGQTYDHNASNNIGGTTTGAAGVNDPNSVSVPMHGYQTPVLQPANTPQ</sequence>
<keyword evidence="2" id="KW-0472">Membrane</keyword>
<dbReference type="InterPro" id="IPR051380">
    <property type="entry name" value="pH-response_reg_palI/RIM9"/>
</dbReference>
<gene>
    <name evidence="3" type="ORF">MUCCIDRAFT_79764</name>
</gene>
<evidence type="ECO:0000256" key="2">
    <source>
        <dbReference type="SAM" id="Phobius"/>
    </source>
</evidence>
<evidence type="ECO:0000313" key="3">
    <source>
        <dbReference type="EMBL" id="OAD04662.1"/>
    </source>
</evidence>
<evidence type="ECO:0008006" key="5">
    <source>
        <dbReference type="Google" id="ProtNLM"/>
    </source>
</evidence>
<keyword evidence="4" id="KW-1185">Reference proteome</keyword>
<dbReference type="VEuPathDB" id="FungiDB:MUCCIDRAFT_79764"/>
<proteinExistence type="predicted"/>
<feature type="transmembrane region" description="Helical" evidence="2">
    <location>
        <begin position="183"/>
        <end position="203"/>
    </location>
</feature>
<dbReference type="GO" id="GO:0035838">
    <property type="term" value="C:growing cell tip"/>
    <property type="evidence" value="ECO:0007669"/>
    <property type="project" value="TreeGrafter"/>
</dbReference>
<keyword evidence="2" id="KW-1133">Transmembrane helix</keyword>
<feature type="transmembrane region" description="Helical" evidence="2">
    <location>
        <begin position="6"/>
        <end position="27"/>
    </location>
</feature>
<keyword evidence="2" id="KW-0812">Transmembrane</keyword>
<comment type="caution">
    <text evidence="3">The sequence shown here is derived from an EMBL/GenBank/DDBJ whole genome shotgun (WGS) entry which is preliminary data.</text>
</comment>
<name>A0A162THP1_MUCCL</name>
<dbReference type="AlphaFoldDB" id="A0A162THP1"/>
<dbReference type="STRING" id="747725.A0A162THP1"/>
<dbReference type="Proteomes" id="UP000077051">
    <property type="component" value="Unassembled WGS sequence"/>
</dbReference>
<dbReference type="GO" id="GO:0032153">
    <property type="term" value="C:cell division site"/>
    <property type="evidence" value="ECO:0007669"/>
    <property type="project" value="TreeGrafter"/>
</dbReference>
<feature type="compositionally biased region" description="Polar residues" evidence="1">
    <location>
        <begin position="349"/>
        <end position="358"/>
    </location>
</feature>
<reference evidence="3 4" key="1">
    <citation type="submission" date="2015-06" db="EMBL/GenBank/DDBJ databases">
        <title>Expansion of signal transduction pathways in fungi by whole-genome duplication.</title>
        <authorList>
            <consortium name="DOE Joint Genome Institute"/>
            <person name="Corrochano L.M."/>
            <person name="Kuo A."/>
            <person name="Marcet-Houben M."/>
            <person name="Polaino S."/>
            <person name="Salamov A."/>
            <person name="Villalobos J.M."/>
            <person name="Alvarez M.I."/>
            <person name="Avalos J."/>
            <person name="Benito E.P."/>
            <person name="Benoit I."/>
            <person name="Burger G."/>
            <person name="Camino L.P."/>
            <person name="Canovas D."/>
            <person name="Cerda-Olmedo E."/>
            <person name="Cheng J.-F."/>
            <person name="Dominguez A."/>
            <person name="Elias M."/>
            <person name="Eslava A.P."/>
            <person name="Glaser F."/>
            <person name="Grimwood J."/>
            <person name="Gutierrez G."/>
            <person name="Heitman J."/>
            <person name="Henrissat B."/>
            <person name="Iturriaga E.A."/>
            <person name="Lang B.F."/>
            <person name="Lavin J.L."/>
            <person name="Lee S."/>
            <person name="Li W."/>
            <person name="Lindquist E."/>
            <person name="Lopez-Garcia S."/>
            <person name="Luque E.M."/>
            <person name="Marcos A.T."/>
            <person name="Martin J."/>
            <person name="Mccluskey K."/>
            <person name="Medina H.R."/>
            <person name="Miralles-Duran A."/>
            <person name="Miyazaki A."/>
            <person name="Munoz-Torres E."/>
            <person name="Oguiza J.A."/>
            <person name="Ohm R."/>
            <person name="Olmedo M."/>
            <person name="Orejas M."/>
            <person name="Ortiz-Castellanos L."/>
            <person name="Pisabarro A.G."/>
            <person name="Rodriguez-Romero J."/>
            <person name="Ruiz-Herrera J."/>
            <person name="Ruiz-Vazquez R."/>
            <person name="Sanz C."/>
            <person name="Schackwitz W."/>
            <person name="Schmutz J."/>
            <person name="Shahriari M."/>
            <person name="Shelest E."/>
            <person name="Silva-Franco F."/>
            <person name="Soanes D."/>
            <person name="Syed K."/>
            <person name="Tagua V.G."/>
            <person name="Talbot N.J."/>
            <person name="Thon M."/>
            <person name="De Vries R.P."/>
            <person name="Wiebenga A."/>
            <person name="Yadav J.S."/>
            <person name="Braun E.L."/>
            <person name="Baker S."/>
            <person name="Garre V."/>
            <person name="Horwitz B."/>
            <person name="Torres-Martinez S."/>
            <person name="Idnurm A."/>
            <person name="Herrera-Estrella A."/>
            <person name="Gabaldon T."/>
            <person name="Grigoriev I.V."/>
        </authorList>
    </citation>
    <scope>NUCLEOTIDE SEQUENCE [LARGE SCALE GENOMIC DNA]</scope>
    <source>
        <strain evidence="3 4">CBS 277.49</strain>
    </source>
</reference>
<dbReference type="PANTHER" id="PTHR28013:SF4">
    <property type="entry name" value="MARVEL DOMAIN-CONTAINING PROTEIN"/>
    <property type="match status" value="1"/>
</dbReference>
<dbReference type="GO" id="GO:0005886">
    <property type="term" value="C:plasma membrane"/>
    <property type="evidence" value="ECO:0007669"/>
    <property type="project" value="InterPro"/>
</dbReference>
<accession>A0A162THP1</accession>
<evidence type="ECO:0000256" key="1">
    <source>
        <dbReference type="SAM" id="MobiDB-lite"/>
    </source>
</evidence>
<protein>
    <recommendedName>
        <fullName evidence="5">SUR7/PalI family-domain-containing protein</fullName>
    </recommendedName>
</protein>
<dbReference type="Pfam" id="PF06687">
    <property type="entry name" value="SUR7"/>
    <property type="match status" value="1"/>
</dbReference>
<feature type="transmembrane region" description="Helical" evidence="2">
    <location>
        <begin position="143"/>
        <end position="163"/>
    </location>
</feature>
<feature type="region of interest" description="Disordered" evidence="1">
    <location>
        <begin position="319"/>
        <end position="358"/>
    </location>
</feature>
<dbReference type="PANTHER" id="PTHR28013">
    <property type="entry name" value="PROTEIN DCV1-RELATED"/>
    <property type="match status" value="1"/>
</dbReference>
<evidence type="ECO:0000313" key="4">
    <source>
        <dbReference type="Proteomes" id="UP000077051"/>
    </source>
</evidence>
<dbReference type="InterPro" id="IPR009571">
    <property type="entry name" value="SUR7/Rim9-like_fungi"/>
</dbReference>
<dbReference type="EMBL" id="AMYB01000003">
    <property type="protein sequence ID" value="OAD04662.1"/>
    <property type="molecule type" value="Genomic_DNA"/>
</dbReference>
<dbReference type="OrthoDB" id="2327445at2759"/>
<organism evidence="3 4">
    <name type="scientific">Mucor lusitanicus CBS 277.49</name>
    <dbReference type="NCBI Taxonomy" id="747725"/>
    <lineage>
        <taxon>Eukaryota</taxon>
        <taxon>Fungi</taxon>
        <taxon>Fungi incertae sedis</taxon>
        <taxon>Mucoromycota</taxon>
        <taxon>Mucoromycotina</taxon>
        <taxon>Mucoromycetes</taxon>
        <taxon>Mucorales</taxon>
        <taxon>Mucorineae</taxon>
        <taxon>Mucoraceae</taxon>
        <taxon>Mucor</taxon>
    </lineage>
</organism>